<proteinExistence type="predicted"/>
<evidence type="ECO:0000313" key="2">
    <source>
        <dbReference type="Proteomes" id="UP000650477"/>
    </source>
</evidence>
<dbReference type="EMBL" id="PKLF01000044">
    <property type="protein sequence ID" value="MBE8614762.1"/>
    <property type="molecule type" value="Genomic_DNA"/>
</dbReference>
<dbReference type="Proteomes" id="UP000650477">
    <property type="component" value="Unassembled WGS sequence"/>
</dbReference>
<accession>A0A8I0Q0H8</accession>
<comment type="caution">
    <text evidence="1">The sequence shown here is derived from an EMBL/GenBank/DDBJ whole genome shotgun (WGS) entry which is preliminary data.</text>
</comment>
<evidence type="ECO:0000313" key="1">
    <source>
        <dbReference type="EMBL" id="MBE8614762.1"/>
    </source>
</evidence>
<sequence length="94" mass="10563">MDMRMTAIDEKAIPAVINLKEEFCRSGNIHARNYSGRRLLRTAIHLPSLSSAVGGYCSLTKTPSCSFSPCQPLLSIAWMRNVDFEMKFKIIVIN</sequence>
<gene>
    <name evidence="1" type="ORF">CYG68_20730</name>
</gene>
<protein>
    <submittedName>
        <fullName evidence="1">Uncharacterized protein</fullName>
    </submittedName>
</protein>
<name>A0A8I0Q0H8_MORMO</name>
<dbReference type="AlphaFoldDB" id="A0A8I0Q0H8"/>
<reference evidence="1" key="1">
    <citation type="submission" date="2017-12" db="EMBL/GenBank/DDBJ databases">
        <title>Genome sequencing and analysis.</title>
        <authorList>
            <person name="Huang Y.-T."/>
        </authorList>
    </citation>
    <scope>NUCLEOTIDE SEQUENCE</scope>
    <source>
        <strain evidence="1">VGH116</strain>
    </source>
</reference>
<organism evidence="1 2">
    <name type="scientific">Morganella morganii</name>
    <name type="common">Proteus morganii</name>
    <dbReference type="NCBI Taxonomy" id="582"/>
    <lineage>
        <taxon>Bacteria</taxon>
        <taxon>Pseudomonadati</taxon>
        <taxon>Pseudomonadota</taxon>
        <taxon>Gammaproteobacteria</taxon>
        <taxon>Enterobacterales</taxon>
        <taxon>Morganellaceae</taxon>
        <taxon>Morganella</taxon>
    </lineage>
</organism>